<dbReference type="InterPro" id="IPR036887">
    <property type="entry name" value="HTH_APSES_sf"/>
</dbReference>
<name>A0A1E3NGX1_9ASCO</name>
<organism evidence="7 8">
    <name type="scientific">Pichia membranifaciens NRRL Y-2026</name>
    <dbReference type="NCBI Taxonomy" id="763406"/>
    <lineage>
        <taxon>Eukaryota</taxon>
        <taxon>Fungi</taxon>
        <taxon>Dikarya</taxon>
        <taxon>Ascomycota</taxon>
        <taxon>Saccharomycotina</taxon>
        <taxon>Pichiomycetes</taxon>
        <taxon>Pichiales</taxon>
        <taxon>Pichiaceae</taxon>
        <taxon>Pichia</taxon>
    </lineage>
</organism>
<feature type="compositionally biased region" description="Polar residues" evidence="5">
    <location>
        <begin position="121"/>
        <end position="136"/>
    </location>
</feature>
<dbReference type="SUPFAM" id="SSF54616">
    <property type="entry name" value="DNA-binding domain of Mlu1-box binding protein MBP1"/>
    <property type="match status" value="1"/>
</dbReference>
<feature type="compositionally biased region" description="Low complexity" evidence="5">
    <location>
        <begin position="662"/>
        <end position="685"/>
    </location>
</feature>
<dbReference type="EMBL" id="KV454005">
    <property type="protein sequence ID" value="ODQ45405.1"/>
    <property type="molecule type" value="Genomic_DNA"/>
</dbReference>
<keyword evidence="8" id="KW-1185">Reference proteome</keyword>
<dbReference type="PROSITE" id="PS51299">
    <property type="entry name" value="HTH_APSES"/>
    <property type="match status" value="1"/>
</dbReference>
<feature type="compositionally biased region" description="Low complexity" evidence="5">
    <location>
        <begin position="313"/>
        <end position="326"/>
    </location>
</feature>
<dbReference type="Gene3D" id="3.10.260.10">
    <property type="entry name" value="Transcription regulator HTH, APSES-type DNA-binding domain"/>
    <property type="match status" value="1"/>
</dbReference>
<feature type="compositionally biased region" description="Polar residues" evidence="5">
    <location>
        <begin position="53"/>
        <end position="67"/>
    </location>
</feature>
<feature type="compositionally biased region" description="Low complexity" evidence="5">
    <location>
        <begin position="546"/>
        <end position="594"/>
    </location>
</feature>
<accession>A0A1E3NGX1</accession>
<dbReference type="InterPro" id="IPR029790">
    <property type="entry name" value="EFG1/Phd1/StuA"/>
</dbReference>
<evidence type="ECO:0000256" key="4">
    <source>
        <dbReference type="ARBA" id="ARBA00023163"/>
    </source>
</evidence>
<evidence type="ECO:0000256" key="2">
    <source>
        <dbReference type="ARBA" id="ARBA00023015"/>
    </source>
</evidence>
<dbReference type="Proteomes" id="UP000094455">
    <property type="component" value="Unassembled WGS sequence"/>
</dbReference>
<sequence length="685" mass="73202">MYNNQGYNGSYQNRYYSSQLGQPQTAAAAAAAAAAESQAPSGQQAHLQQQQANPDTQQVQQGALESNQQQQQQQQPPVQGQQQSYYPSNASYSSYSGVPQNYTNPVSYTGAMYPSSYIQDSTTPQAATANPLSASSQPQSLGPQDQAQQQQQQQPQQQQQQQQPQQSQSQQQQANSNPSGQAQSNYSSAYGYYSQPQNMLDPMSSYASQMYQSYNGYPNSKLGYRTYPSGSPLATYPIYPDYNNQLNAATPQISNLQKHYNTLNIPNLNMNVNPGQPNPQSQGQGQQQPQQQVPAQVQQSQSQNVRGLPSHNGSTSTVVSNANSSGFQLSPNAGQIQPPGSRPKITTTMWEDEKTLCYQVEANGVSVVRRADNNMINGTKLLNVAKMTRGRRDGILKAEKTRYVVKIGSMHLKGVWIPFERALIMAQREGIADSLYPLFVKDIQKIIQQGTPTVKMGQYALNPKPSHGVANDAALYAQMNPQAKTTKGPNDGSKVLDRYDAHTDGRGNAAYGAADGADSVDPTGSAKLSGSNHSESHVYGGPGSVNNPASSTNPSHSNSNNNNATTSAASATTATDATNPSSNATTAATSNHAPGSVAPMMYPSYYNSAHQSQPSQSQLNPSQSYYYGGYYAQNSQPASSSAIPSQKYAQGLSADVAGESVNPTANNSGSGSSSRPGNPNADNSV</sequence>
<dbReference type="STRING" id="763406.A0A1E3NGX1"/>
<dbReference type="PANTHER" id="PTHR47792">
    <property type="entry name" value="PROTEIN SOK2-RELATED"/>
    <property type="match status" value="1"/>
</dbReference>
<dbReference type="RefSeq" id="XP_019016518.1">
    <property type="nucleotide sequence ID" value="XM_019164966.1"/>
</dbReference>
<feature type="compositionally biased region" description="Low complexity" evidence="5">
    <location>
        <begin position="629"/>
        <end position="646"/>
    </location>
</feature>
<feature type="compositionally biased region" description="Low complexity" evidence="5">
    <location>
        <begin position="137"/>
        <end position="185"/>
    </location>
</feature>
<comment type="similarity">
    <text evidence="1">Belongs to the EFG1/PHD1/stuA family.</text>
</comment>
<feature type="compositionally biased region" description="Low complexity" evidence="5">
    <location>
        <begin position="26"/>
        <end position="52"/>
    </location>
</feature>
<feature type="region of interest" description="Disordered" evidence="5">
    <location>
        <begin position="121"/>
        <end position="188"/>
    </location>
</feature>
<feature type="region of interest" description="Disordered" evidence="5">
    <location>
        <begin position="482"/>
        <end position="595"/>
    </location>
</feature>
<gene>
    <name evidence="7" type="ORF">PICMEDRAFT_79119</name>
</gene>
<feature type="region of interest" description="Disordered" evidence="5">
    <location>
        <begin position="20"/>
        <end position="92"/>
    </location>
</feature>
<dbReference type="Pfam" id="PF04383">
    <property type="entry name" value="KilA-N"/>
    <property type="match status" value="1"/>
</dbReference>
<dbReference type="PANTHER" id="PTHR47792:SF1">
    <property type="entry name" value="PROTEIN SOK2-RELATED"/>
    <property type="match status" value="1"/>
</dbReference>
<dbReference type="GeneID" id="30181653"/>
<evidence type="ECO:0000256" key="3">
    <source>
        <dbReference type="ARBA" id="ARBA00023125"/>
    </source>
</evidence>
<feature type="region of interest" description="Disordered" evidence="5">
    <location>
        <begin position="629"/>
        <end position="685"/>
    </location>
</feature>
<evidence type="ECO:0000256" key="1">
    <source>
        <dbReference type="ARBA" id="ARBA00007247"/>
    </source>
</evidence>
<dbReference type="GO" id="GO:0003700">
    <property type="term" value="F:DNA-binding transcription factor activity"/>
    <property type="evidence" value="ECO:0007669"/>
    <property type="project" value="TreeGrafter"/>
</dbReference>
<dbReference type="InterPro" id="IPR018004">
    <property type="entry name" value="KilA/APSES_HTH"/>
</dbReference>
<dbReference type="GO" id="GO:0005634">
    <property type="term" value="C:nucleus"/>
    <property type="evidence" value="ECO:0007669"/>
    <property type="project" value="TreeGrafter"/>
</dbReference>
<feature type="compositionally biased region" description="Low complexity" evidence="5">
    <location>
        <begin position="68"/>
        <end position="92"/>
    </location>
</feature>
<protein>
    <recommendedName>
        <fullName evidence="6">HTH APSES-type domain-containing protein</fullName>
    </recommendedName>
</protein>
<keyword evidence="4" id="KW-0804">Transcription</keyword>
<proteinExistence type="inferred from homology"/>
<feature type="compositionally biased region" description="Low complexity" evidence="5">
    <location>
        <begin position="271"/>
        <end position="303"/>
    </location>
</feature>
<feature type="region of interest" description="Disordered" evidence="5">
    <location>
        <begin position="265"/>
        <end position="345"/>
    </location>
</feature>
<evidence type="ECO:0000259" key="6">
    <source>
        <dbReference type="PROSITE" id="PS51299"/>
    </source>
</evidence>
<evidence type="ECO:0000313" key="8">
    <source>
        <dbReference type="Proteomes" id="UP000094455"/>
    </source>
</evidence>
<evidence type="ECO:0000313" key="7">
    <source>
        <dbReference type="EMBL" id="ODQ45405.1"/>
    </source>
</evidence>
<dbReference type="SMART" id="SM01252">
    <property type="entry name" value="KilA-N"/>
    <property type="match status" value="1"/>
</dbReference>
<dbReference type="AlphaFoldDB" id="A0A1E3NGX1"/>
<reference evidence="7 8" key="1">
    <citation type="journal article" date="2016" name="Proc. Natl. Acad. Sci. U.S.A.">
        <title>Comparative genomics of biotechnologically important yeasts.</title>
        <authorList>
            <person name="Riley R."/>
            <person name="Haridas S."/>
            <person name="Wolfe K.H."/>
            <person name="Lopes M.R."/>
            <person name="Hittinger C.T."/>
            <person name="Goeker M."/>
            <person name="Salamov A.A."/>
            <person name="Wisecaver J.H."/>
            <person name="Long T.M."/>
            <person name="Calvey C.H."/>
            <person name="Aerts A.L."/>
            <person name="Barry K.W."/>
            <person name="Choi C."/>
            <person name="Clum A."/>
            <person name="Coughlan A.Y."/>
            <person name="Deshpande S."/>
            <person name="Douglass A.P."/>
            <person name="Hanson S.J."/>
            <person name="Klenk H.-P."/>
            <person name="LaButti K.M."/>
            <person name="Lapidus A."/>
            <person name="Lindquist E.A."/>
            <person name="Lipzen A.M."/>
            <person name="Meier-Kolthoff J.P."/>
            <person name="Ohm R.A."/>
            <person name="Otillar R.P."/>
            <person name="Pangilinan J.L."/>
            <person name="Peng Y."/>
            <person name="Rokas A."/>
            <person name="Rosa C.A."/>
            <person name="Scheuner C."/>
            <person name="Sibirny A.A."/>
            <person name="Slot J.C."/>
            <person name="Stielow J.B."/>
            <person name="Sun H."/>
            <person name="Kurtzman C.P."/>
            <person name="Blackwell M."/>
            <person name="Grigoriev I.V."/>
            <person name="Jeffries T.W."/>
        </authorList>
    </citation>
    <scope>NUCLEOTIDE SEQUENCE [LARGE SCALE GENOMIC DNA]</scope>
    <source>
        <strain evidence="7 8">NRRL Y-2026</strain>
    </source>
</reference>
<dbReference type="GO" id="GO:0043565">
    <property type="term" value="F:sequence-specific DNA binding"/>
    <property type="evidence" value="ECO:0007669"/>
    <property type="project" value="TreeGrafter"/>
</dbReference>
<evidence type="ECO:0000256" key="5">
    <source>
        <dbReference type="SAM" id="MobiDB-lite"/>
    </source>
</evidence>
<feature type="domain" description="HTH APSES-type" evidence="6">
    <location>
        <begin position="344"/>
        <end position="450"/>
    </location>
</feature>
<keyword evidence="2" id="KW-0805">Transcription regulation</keyword>
<dbReference type="InterPro" id="IPR003163">
    <property type="entry name" value="Tscrpt_reg_HTH_APSES-type"/>
</dbReference>
<dbReference type="GO" id="GO:0045944">
    <property type="term" value="P:positive regulation of transcription by RNA polymerase II"/>
    <property type="evidence" value="ECO:0007669"/>
    <property type="project" value="TreeGrafter"/>
</dbReference>
<dbReference type="FunFam" id="3.10.260.10:FF:000003">
    <property type="entry name" value="Ascospore maturation 1 protein"/>
    <property type="match status" value="1"/>
</dbReference>
<keyword evidence="3" id="KW-0238">DNA-binding</keyword>
<dbReference type="OrthoDB" id="5407653at2759"/>
<feature type="compositionally biased region" description="Basic and acidic residues" evidence="5">
    <location>
        <begin position="494"/>
        <end position="505"/>
    </location>
</feature>
<feature type="compositionally biased region" description="Low complexity" evidence="5">
    <location>
        <begin position="506"/>
        <end position="521"/>
    </location>
</feature>